<dbReference type="OMA" id="KGMTAHY"/>
<dbReference type="InParanoid" id="T1EMD5"/>
<evidence type="ECO:0000259" key="2">
    <source>
        <dbReference type="SMART" id="SM00829"/>
    </source>
</evidence>
<dbReference type="STRING" id="6412.T1EMD5"/>
<dbReference type="AlphaFoldDB" id="T1EMD5"/>
<dbReference type="OrthoDB" id="3941538at2759"/>
<dbReference type="HOGENOM" id="CLU_026673_3_1_1"/>
<dbReference type="PANTHER" id="PTHR44154:SF1">
    <property type="entry name" value="QUINONE OXIDOREDUCTASE"/>
    <property type="match status" value="1"/>
</dbReference>
<proteinExistence type="predicted"/>
<dbReference type="CTD" id="20197735"/>
<dbReference type="Gene3D" id="3.40.50.720">
    <property type="entry name" value="NAD(P)-binding Rossmann-like Domain"/>
    <property type="match status" value="1"/>
</dbReference>
<name>T1EMD5_HELRO</name>
<dbReference type="EMBL" id="AMQM01006412">
    <property type="status" value="NOT_ANNOTATED_CDS"/>
    <property type="molecule type" value="Genomic_DNA"/>
</dbReference>
<dbReference type="GO" id="GO:0005829">
    <property type="term" value="C:cytosol"/>
    <property type="evidence" value="ECO:0000318"/>
    <property type="project" value="GO_Central"/>
</dbReference>
<dbReference type="InterPro" id="IPR036291">
    <property type="entry name" value="NAD(P)-bd_dom_sf"/>
</dbReference>
<dbReference type="GO" id="GO:0070402">
    <property type="term" value="F:NADPH binding"/>
    <property type="evidence" value="ECO:0000318"/>
    <property type="project" value="GO_Central"/>
</dbReference>
<evidence type="ECO:0000313" key="4">
    <source>
        <dbReference type="EnsemblMetazoa" id="HelroP157586"/>
    </source>
</evidence>
<feature type="domain" description="Enoyl reductase (ER)" evidence="2">
    <location>
        <begin position="10"/>
        <end position="316"/>
    </location>
</feature>
<gene>
    <name evidence="4" type="primary">20197735</name>
    <name evidence="3" type="ORF">HELRODRAFT_157586</name>
</gene>
<keyword evidence="1" id="KW-0521">NADP</keyword>
<dbReference type="EnsemblMetazoa" id="HelroT157586">
    <property type="protein sequence ID" value="HelroP157586"/>
    <property type="gene ID" value="HelroG157586"/>
</dbReference>
<reference evidence="3 5" key="2">
    <citation type="journal article" date="2013" name="Nature">
        <title>Insights into bilaterian evolution from three spiralian genomes.</title>
        <authorList>
            <person name="Simakov O."/>
            <person name="Marletaz F."/>
            <person name="Cho S.J."/>
            <person name="Edsinger-Gonzales E."/>
            <person name="Havlak P."/>
            <person name="Hellsten U."/>
            <person name="Kuo D.H."/>
            <person name="Larsson T."/>
            <person name="Lv J."/>
            <person name="Arendt D."/>
            <person name="Savage R."/>
            <person name="Osoegawa K."/>
            <person name="de Jong P."/>
            <person name="Grimwood J."/>
            <person name="Chapman J.A."/>
            <person name="Shapiro H."/>
            <person name="Aerts A."/>
            <person name="Otillar R.P."/>
            <person name="Terry A.Y."/>
            <person name="Boore J.L."/>
            <person name="Grigoriev I.V."/>
            <person name="Lindberg D.R."/>
            <person name="Seaver E.C."/>
            <person name="Weisblat D.A."/>
            <person name="Putnam N.H."/>
            <person name="Rokhsar D.S."/>
        </authorList>
    </citation>
    <scope>NUCLEOTIDE SEQUENCE</scope>
</reference>
<dbReference type="SMART" id="SM00829">
    <property type="entry name" value="PKS_ER"/>
    <property type="match status" value="1"/>
</dbReference>
<sequence>MKAIVVSAFGGPDVLKYFGNHEMLKVLGDHQIFIKVSHAGVNPVDTYKRAGNYQPSSPKPPYTPGSDGAGLVHLCGPKVTKFKPGDRVYFCDFQTGSYAEYCTVSEDRAYRLHDNLSFEQGAAIGFHTSLPTVLSLLKEKLEKAKRFLFTEPVEGSAWPAARLPSTSASKSLAQLALKKARWNGASEVLNHREDGYMELLKKGQPIDVIIEMLANVNLQKDLDLIAEEGVIVIVGSRDRAEILPRSIMMKESLVTAVSLFRCTHETWKEMGDFFDRGQRDGWVRPVIGKVYKLHEANLAHEEVIKHQAGSQGKILLSIDD</sequence>
<dbReference type="InterPro" id="IPR013154">
    <property type="entry name" value="ADH-like_N"/>
</dbReference>
<dbReference type="SUPFAM" id="SSF50129">
    <property type="entry name" value="GroES-like"/>
    <property type="match status" value="1"/>
</dbReference>
<keyword evidence="5" id="KW-1185">Reference proteome</keyword>
<dbReference type="GO" id="GO:0003730">
    <property type="term" value="F:mRNA 3'-UTR binding"/>
    <property type="evidence" value="ECO:0000318"/>
    <property type="project" value="GO_Central"/>
</dbReference>
<dbReference type="KEGG" id="hro:HELRODRAFT_157586"/>
<dbReference type="InterPro" id="IPR051603">
    <property type="entry name" value="Zinc-ADH_QOR/CCCR"/>
</dbReference>
<dbReference type="Proteomes" id="UP000015101">
    <property type="component" value="Unassembled WGS sequence"/>
</dbReference>
<dbReference type="eggNOG" id="KOG1198">
    <property type="taxonomic scope" value="Eukaryota"/>
</dbReference>
<dbReference type="FunFam" id="3.90.180.10:FF:000135">
    <property type="entry name" value="Uncharacterized protein"/>
    <property type="match status" value="1"/>
</dbReference>
<dbReference type="CDD" id="cd08253">
    <property type="entry name" value="zeta_crystallin"/>
    <property type="match status" value="1"/>
</dbReference>
<evidence type="ECO:0000313" key="3">
    <source>
        <dbReference type="EMBL" id="ESN97265.1"/>
    </source>
</evidence>
<dbReference type="InterPro" id="IPR011032">
    <property type="entry name" value="GroES-like_sf"/>
</dbReference>
<dbReference type="InterPro" id="IPR020843">
    <property type="entry name" value="ER"/>
</dbReference>
<dbReference type="SUPFAM" id="SSF51735">
    <property type="entry name" value="NAD(P)-binding Rossmann-fold domains"/>
    <property type="match status" value="1"/>
</dbReference>
<dbReference type="GO" id="GO:0003960">
    <property type="term" value="F:quinone reductase (NADPH) activity"/>
    <property type="evidence" value="ECO:0000318"/>
    <property type="project" value="GO_Central"/>
</dbReference>
<dbReference type="Gene3D" id="3.90.180.10">
    <property type="entry name" value="Medium-chain alcohol dehydrogenases, catalytic domain"/>
    <property type="match status" value="2"/>
</dbReference>
<evidence type="ECO:0000313" key="5">
    <source>
        <dbReference type="Proteomes" id="UP000015101"/>
    </source>
</evidence>
<protein>
    <recommendedName>
        <fullName evidence="2">Enoyl reductase (ER) domain-containing protein</fullName>
    </recommendedName>
</protein>
<dbReference type="PANTHER" id="PTHR44154">
    <property type="entry name" value="QUINONE OXIDOREDUCTASE"/>
    <property type="match status" value="1"/>
</dbReference>
<dbReference type="EMBL" id="KB097417">
    <property type="protein sequence ID" value="ESN97265.1"/>
    <property type="molecule type" value="Genomic_DNA"/>
</dbReference>
<dbReference type="Pfam" id="PF08240">
    <property type="entry name" value="ADH_N"/>
    <property type="match status" value="1"/>
</dbReference>
<dbReference type="RefSeq" id="XP_009024741.1">
    <property type="nucleotide sequence ID" value="XM_009026493.1"/>
</dbReference>
<dbReference type="Pfam" id="PF13602">
    <property type="entry name" value="ADH_zinc_N_2"/>
    <property type="match status" value="1"/>
</dbReference>
<evidence type="ECO:0000256" key="1">
    <source>
        <dbReference type="ARBA" id="ARBA00022857"/>
    </source>
</evidence>
<accession>T1EMD5</accession>
<organism evidence="4 5">
    <name type="scientific">Helobdella robusta</name>
    <name type="common">Californian leech</name>
    <dbReference type="NCBI Taxonomy" id="6412"/>
    <lineage>
        <taxon>Eukaryota</taxon>
        <taxon>Metazoa</taxon>
        <taxon>Spiralia</taxon>
        <taxon>Lophotrochozoa</taxon>
        <taxon>Annelida</taxon>
        <taxon>Clitellata</taxon>
        <taxon>Hirudinea</taxon>
        <taxon>Rhynchobdellida</taxon>
        <taxon>Glossiphoniidae</taxon>
        <taxon>Helobdella</taxon>
    </lineage>
</organism>
<dbReference type="GeneID" id="20197735"/>
<reference evidence="4" key="3">
    <citation type="submission" date="2015-06" db="UniProtKB">
        <authorList>
            <consortium name="EnsemblMetazoa"/>
        </authorList>
    </citation>
    <scope>IDENTIFICATION</scope>
</reference>
<reference evidence="5" key="1">
    <citation type="submission" date="2012-12" db="EMBL/GenBank/DDBJ databases">
        <authorList>
            <person name="Hellsten U."/>
            <person name="Grimwood J."/>
            <person name="Chapman J.A."/>
            <person name="Shapiro H."/>
            <person name="Aerts A."/>
            <person name="Otillar R.P."/>
            <person name="Terry A.Y."/>
            <person name="Boore J.L."/>
            <person name="Simakov O."/>
            <person name="Marletaz F."/>
            <person name="Cho S.-J."/>
            <person name="Edsinger-Gonzales E."/>
            <person name="Havlak P."/>
            <person name="Kuo D.-H."/>
            <person name="Larsson T."/>
            <person name="Lv J."/>
            <person name="Arendt D."/>
            <person name="Savage R."/>
            <person name="Osoegawa K."/>
            <person name="de Jong P."/>
            <person name="Lindberg D.R."/>
            <person name="Seaver E.C."/>
            <person name="Weisblat D.A."/>
            <person name="Putnam N.H."/>
            <person name="Grigoriev I.V."/>
            <person name="Rokhsar D.S."/>
        </authorList>
    </citation>
    <scope>NUCLEOTIDE SEQUENCE</scope>
</reference>